<gene>
    <name evidence="8" type="ORF">IV57_GL000169</name>
</gene>
<keyword evidence="1" id="KW-0813">Transport</keyword>
<dbReference type="AlphaFoldDB" id="A0A0R2LN33"/>
<dbReference type="PATRIC" id="fig|993692.3.peg.170"/>
<dbReference type="PIRSF" id="PIRSF000699">
    <property type="entry name" value="PTS_IILac_III"/>
    <property type="match status" value="1"/>
</dbReference>
<dbReference type="SUPFAM" id="SSF46973">
    <property type="entry name" value="Enzyme IIa from lactose specific PTS, IIa-lac"/>
    <property type="match status" value="1"/>
</dbReference>
<dbReference type="InterPro" id="IPR003188">
    <property type="entry name" value="PTS_IIA_lac/cel"/>
</dbReference>
<protein>
    <submittedName>
        <fullName evidence="8">PTS system, cellobiose-specific IIA component</fullName>
    </submittedName>
</protein>
<dbReference type="EMBL" id="JQCF01000001">
    <property type="protein sequence ID" value="KRO00848.1"/>
    <property type="molecule type" value="Genomic_DNA"/>
</dbReference>
<keyword evidence="4" id="KW-0598">Phosphotransferase system</keyword>
<dbReference type="RefSeq" id="WP_057879585.1">
    <property type="nucleotide sequence ID" value="NZ_JQCF01000001.1"/>
</dbReference>
<evidence type="ECO:0000256" key="3">
    <source>
        <dbReference type="ARBA" id="ARBA00022679"/>
    </source>
</evidence>
<dbReference type="Gene3D" id="1.20.58.80">
    <property type="entry name" value="Phosphotransferase system, lactose/cellobiose-type IIA subunit"/>
    <property type="match status" value="1"/>
</dbReference>
<evidence type="ECO:0000256" key="5">
    <source>
        <dbReference type="PIRSR" id="PIRSR000699-1"/>
    </source>
</evidence>
<sequence length="113" mass="12709">MDEEQLKRAMDLISVAGTAKSKSIEVMTQAEGGDTDKAEETLKDARKLLHQAHNIQTKWMTDEMNGEKVEKTIMLIHSQDHFMSADIMMTVAEKVINLHKEINELKAQGKVNG</sequence>
<organism evidence="8 9">
    <name type="scientific">Companilactobacillus kimchiensis</name>
    <dbReference type="NCBI Taxonomy" id="993692"/>
    <lineage>
        <taxon>Bacteria</taxon>
        <taxon>Bacillati</taxon>
        <taxon>Bacillota</taxon>
        <taxon>Bacilli</taxon>
        <taxon>Lactobacillales</taxon>
        <taxon>Lactobacillaceae</taxon>
        <taxon>Companilactobacillus</taxon>
    </lineage>
</organism>
<keyword evidence="6" id="KW-0479">Metal-binding</keyword>
<dbReference type="PANTHER" id="PTHR34382">
    <property type="entry name" value="PTS SYSTEM N,N'-DIACETYLCHITOBIOSE-SPECIFIC EIIA COMPONENT"/>
    <property type="match status" value="1"/>
</dbReference>
<name>A0A0R2LN33_9LACO</name>
<evidence type="ECO:0000256" key="2">
    <source>
        <dbReference type="ARBA" id="ARBA00022597"/>
    </source>
</evidence>
<keyword evidence="3" id="KW-0808">Transferase</keyword>
<evidence type="ECO:0000256" key="6">
    <source>
        <dbReference type="PIRSR" id="PIRSR000699-2"/>
    </source>
</evidence>
<dbReference type="Pfam" id="PF02255">
    <property type="entry name" value="PTS_IIA"/>
    <property type="match status" value="1"/>
</dbReference>
<dbReference type="PANTHER" id="PTHR34382:SF7">
    <property type="entry name" value="PTS SYSTEM N,N'-DIACETYLCHITOBIOSE-SPECIFIC EIIA COMPONENT"/>
    <property type="match status" value="1"/>
</dbReference>
<accession>A0A0R2LN33</accession>
<dbReference type="GO" id="GO:0016740">
    <property type="term" value="F:transferase activity"/>
    <property type="evidence" value="ECO:0007669"/>
    <property type="project" value="UniProtKB-KW"/>
</dbReference>
<keyword evidence="2" id="KW-0762">Sugar transport</keyword>
<keyword evidence="9" id="KW-1185">Reference proteome</keyword>
<comment type="caution">
    <text evidence="8">The sequence shown here is derived from an EMBL/GenBank/DDBJ whole genome shotgun (WGS) entry which is preliminary data.</text>
</comment>
<feature type="modified residue" description="Phosphohistidine; by HPr" evidence="7">
    <location>
        <position position="77"/>
    </location>
</feature>
<feature type="binding site" evidence="6">
    <location>
        <position position="80"/>
    </location>
    <ligand>
        <name>Mg(2+)</name>
        <dbReference type="ChEBI" id="CHEBI:18420"/>
        <note>ligand shared between all trimeric partners</note>
    </ligand>
</feature>
<dbReference type="Proteomes" id="UP000051006">
    <property type="component" value="Unassembled WGS sequence"/>
</dbReference>
<dbReference type="PROSITE" id="PS51095">
    <property type="entry name" value="PTS_EIIA_TYPE_3"/>
    <property type="match status" value="1"/>
</dbReference>
<evidence type="ECO:0000313" key="8">
    <source>
        <dbReference type="EMBL" id="KRO00848.1"/>
    </source>
</evidence>
<evidence type="ECO:0000256" key="1">
    <source>
        <dbReference type="ARBA" id="ARBA00022448"/>
    </source>
</evidence>
<dbReference type="GO" id="GO:0009401">
    <property type="term" value="P:phosphoenolpyruvate-dependent sugar phosphotransferase system"/>
    <property type="evidence" value="ECO:0007669"/>
    <property type="project" value="UniProtKB-KW"/>
</dbReference>
<dbReference type="InterPro" id="IPR036542">
    <property type="entry name" value="PTS_IIA_lac/cel_sf"/>
</dbReference>
<evidence type="ECO:0000256" key="7">
    <source>
        <dbReference type="PROSITE-ProRule" id="PRU00418"/>
    </source>
</evidence>
<comment type="cofactor">
    <cofactor evidence="6">
        <name>Mg(2+)</name>
        <dbReference type="ChEBI" id="CHEBI:18420"/>
    </cofactor>
    <text evidence="6">Binds 1 Mg(2+) ion per trimer.</text>
</comment>
<dbReference type="GO" id="GO:0046872">
    <property type="term" value="F:metal ion binding"/>
    <property type="evidence" value="ECO:0007669"/>
    <property type="project" value="UniProtKB-KW"/>
</dbReference>
<keyword evidence="6" id="KW-0460">Magnesium</keyword>
<reference evidence="8 9" key="1">
    <citation type="journal article" date="2015" name="Genome Announc.">
        <title>Expanding the biotechnology potential of lactobacilli through comparative genomics of 213 strains and associated genera.</title>
        <authorList>
            <person name="Sun Z."/>
            <person name="Harris H.M."/>
            <person name="McCann A."/>
            <person name="Guo C."/>
            <person name="Argimon S."/>
            <person name="Zhang W."/>
            <person name="Yang X."/>
            <person name="Jeffery I.B."/>
            <person name="Cooney J.C."/>
            <person name="Kagawa T.F."/>
            <person name="Liu W."/>
            <person name="Song Y."/>
            <person name="Salvetti E."/>
            <person name="Wrobel A."/>
            <person name="Rasinkangas P."/>
            <person name="Parkhill J."/>
            <person name="Rea M.C."/>
            <person name="O'Sullivan O."/>
            <person name="Ritari J."/>
            <person name="Douillard F.P."/>
            <person name="Paul Ross R."/>
            <person name="Yang R."/>
            <person name="Briner A.E."/>
            <person name="Felis G.E."/>
            <person name="de Vos W.M."/>
            <person name="Barrangou R."/>
            <person name="Klaenhammer T.R."/>
            <person name="Caufield P.W."/>
            <person name="Cui Y."/>
            <person name="Zhang H."/>
            <person name="O'Toole P.W."/>
        </authorList>
    </citation>
    <scope>NUCLEOTIDE SEQUENCE [LARGE SCALE GENOMIC DNA]</scope>
    <source>
        <strain evidence="8 9">DSM 24716</strain>
    </source>
</reference>
<proteinExistence type="predicted"/>
<feature type="active site" description="Tele-phosphohistidine intermediate" evidence="5">
    <location>
        <position position="77"/>
    </location>
</feature>
<evidence type="ECO:0000256" key="4">
    <source>
        <dbReference type="ARBA" id="ARBA00022683"/>
    </source>
</evidence>
<dbReference type="OrthoDB" id="350602at2"/>
<dbReference type="STRING" id="993692.IV57_GL000169"/>
<evidence type="ECO:0000313" key="9">
    <source>
        <dbReference type="Proteomes" id="UP000051006"/>
    </source>
</evidence>